<evidence type="ECO:0000256" key="1">
    <source>
        <dbReference type="ARBA" id="ARBA00004477"/>
    </source>
</evidence>
<dbReference type="EMBL" id="LR862135">
    <property type="protein sequence ID" value="CAD1840375.1"/>
    <property type="molecule type" value="Genomic_DNA"/>
</dbReference>
<comment type="subcellular location">
    <subcellularLocation>
        <location evidence="1">Endoplasmic reticulum membrane</location>
        <topology evidence="1">Multi-pass membrane protein</topology>
    </subcellularLocation>
</comment>
<evidence type="ECO:0000313" key="8">
    <source>
        <dbReference type="EMBL" id="CAD1840375.1"/>
    </source>
</evidence>
<evidence type="ECO:0008006" key="9">
    <source>
        <dbReference type="Google" id="ProtNLM"/>
    </source>
</evidence>
<protein>
    <recommendedName>
        <fullName evidence="9">Transmembrane protein</fullName>
    </recommendedName>
</protein>
<evidence type="ECO:0000256" key="6">
    <source>
        <dbReference type="ARBA" id="ARBA00023136"/>
    </source>
</evidence>
<evidence type="ECO:0000256" key="2">
    <source>
        <dbReference type="ARBA" id="ARBA00022692"/>
    </source>
</evidence>
<evidence type="ECO:0000256" key="4">
    <source>
        <dbReference type="ARBA" id="ARBA00022824"/>
    </source>
</evidence>
<evidence type="ECO:0000256" key="3">
    <source>
        <dbReference type="ARBA" id="ARBA00022801"/>
    </source>
</evidence>
<dbReference type="GO" id="GO:0005789">
    <property type="term" value="C:endoplasmic reticulum membrane"/>
    <property type="evidence" value="ECO:0007669"/>
    <property type="project" value="UniProtKB-SubCell"/>
</dbReference>
<sequence>MEEEEMVQPSFPLLRPRRRSLRRERWVFDQKKKVGAFCGLGGVGVEGMEGGISFWQALSLSAIVGWVGASASFDLTRRFRALTQPWVTRRVVVADTPSILRLQRWHHRYLDNMFSVLSCVVSVPFYTGFLPLLFWSGHSKLARQMTLLMAFCDYTGTPSRMSYRRPGRVVLR</sequence>
<feature type="transmembrane region" description="Helical" evidence="7">
    <location>
        <begin position="54"/>
        <end position="73"/>
    </location>
</feature>
<name>A0A6V7QC04_ANACO</name>
<proteinExistence type="predicted"/>
<evidence type="ECO:0000256" key="5">
    <source>
        <dbReference type="ARBA" id="ARBA00022989"/>
    </source>
</evidence>
<keyword evidence="6 7" id="KW-0472">Membrane</keyword>
<dbReference type="PANTHER" id="PTHR14969:SF28">
    <property type="entry name" value="DIHYDROSPHINGOSINE 1-PHOSPHATE PHOSPHATASE LCB3-RELATED"/>
    <property type="match status" value="1"/>
</dbReference>
<evidence type="ECO:0000256" key="7">
    <source>
        <dbReference type="SAM" id="Phobius"/>
    </source>
</evidence>
<keyword evidence="5 7" id="KW-1133">Transmembrane helix</keyword>
<dbReference type="PANTHER" id="PTHR14969">
    <property type="entry name" value="SPHINGOSINE-1-PHOSPHATE PHOSPHOHYDROLASE"/>
    <property type="match status" value="1"/>
</dbReference>
<dbReference type="AlphaFoldDB" id="A0A6V7QC04"/>
<keyword evidence="3" id="KW-0378">Hydrolase</keyword>
<feature type="transmembrane region" description="Helical" evidence="7">
    <location>
        <begin position="114"/>
        <end position="135"/>
    </location>
</feature>
<keyword evidence="2 7" id="KW-0812">Transmembrane</keyword>
<accession>A0A6V7QC04</accession>
<dbReference type="GO" id="GO:0042392">
    <property type="term" value="F:sphingosine-1-phosphate phosphatase activity"/>
    <property type="evidence" value="ECO:0007669"/>
    <property type="project" value="TreeGrafter"/>
</dbReference>
<reference evidence="8" key="1">
    <citation type="submission" date="2020-07" db="EMBL/GenBank/DDBJ databases">
        <authorList>
            <person name="Lin J."/>
        </authorList>
    </citation>
    <scope>NUCLEOTIDE SEQUENCE</scope>
</reference>
<organism evidence="8">
    <name type="scientific">Ananas comosus var. bracteatus</name>
    <name type="common">red pineapple</name>
    <dbReference type="NCBI Taxonomy" id="296719"/>
    <lineage>
        <taxon>Eukaryota</taxon>
        <taxon>Viridiplantae</taxon>
        <taxon>Streptophyta</taxon>
        <taxon>Embryophyta</taxon>
        <taxon>Tracheophyta</taxon>
        <taxon>Spermatophyta</taxon>
        <taxon>Magnoliopsida</taxon>
        <taxon>Liliopsida</taxon>
        <taxon>Poales</taxon>
        <taxon>Bromeliaceae</taxon>
        <taxon>Bromelioideae</taxon>
        <taxon>Ananas</taxon>
    </lineage>
</organism>
<keyword evidence="4" id="KW-0256">Endoplasmic reticulum</keyword>
<gene>
    <name evidence="8" type="ORF">CB5_LOCUS23586</name>
</gene>